<protein>
    <submittedName>
        <fullName evidence="4">Glucose/arabinose dehydrogenase</fullName>
    </submittedName>
    <submittedName>
        <fullName evidence="3">Sorbosone dehydrogenase</fullName>
    </submittedName>
</protein>
<comment type="caution">
    <text evidence="4">The sequence shown here is derived from an EMBL/GenBank/DDBJ whole genome shotgun (WGS) entry which is preliminary data.</text>
</comment>
<feature type="chain" id="PRO_5030825597" evidence="1">
    <location>
        <begin position="22"/>
        <end position="374"/>
    </location>
</feature>
<gene>
    <name evidence="3" type="ORF">GCM10017781_12690</name>
    <name evidence="4" type="ORF">HNQ07_001189</name>
</gene>
<dbReference type="Gene3D" id="2.120.10.30">
    <property type="entry name" value="TolB, C-terminal domain"/>
    <property type="match status" value="1"/>
</dbReference>
<dbReference type="Proteomes" id="UP000619376">
    <property type="component" value="Unassembled WGS sequence"/>
</dbReference>
<dbReference type="PANTHER" id="PTHR33546:SF1">
    <property type="entry name" value="LARGE, MULTIFUNCTIONAL SECRETED PROTEIN"/>
    <property type="match status" value="1"/>
</dbReference>
<evidence type="ECO:0000259" key="2">
    <source>
        <dbReference type="Pfam" id="PF22807"/>
    </source>
</evidence>
<feature type="signal peptide" evidence="1">
    <location>
        <begin position="1"/>
        <end position="21"/>
    </location>
</feature>
<dbReference type="EMBL" id="JACHFK010000002">
    <property type="protein sequence ID" value="MBB5375732.1"/>
    <property type="molecule type" value="Genomic_DNA"/>
</dbReference>
<keyword evidence="1" id="KW-0732">Signal</keyword>
<reference evidence="4 5" key="3">
    <citation type="submission" date="2020-08" db="EMBL/GenBank/DDBJ databases">
        <title>Genomic Encyclopedia of Type Strains, Phase IV (KMG-IV): sequencing the most valuable type-strain genomes for metagenomic binning, comparative biology and taxonomic classification.</title>
        <authorList>
            <person name="Goeker M."/>
        </authorList>
    </citation>
    <scope>NUCLEOTIDE SEQUENCE [LARGE SCALE GENOMIC DNA]</scope>
    <source>
        <strain evidence="4 5">DSM 27521</strain>
    </source>
</reference>
<proteinExistence type="predicted"/>
<dbReference type="SUPFAM" id="SSF50952">
    <property type="entry name" value="Soluble quinoprotein glucose dehydrogenase"/>
    <property type="match status" value="1"/>
</dbReference>
<organism evidence="4 5">
    <name type="scientific">Deinococcus metalli</name>
    <dbReference type="NCBI Taxonomy" id="1141878"/>
    <lineage>
        <taxon>Bacteria</taxon>
        <taxon>Thermotogati</taxon>
        <taxon>Deinococcota</taxon>
        <taxon>Deinococci</taxon>
        <taxon>Deinococcales</taxon>
        <taxon>Deinococcaceae</taxon>
        <taxon>Deinococcus</taxon>
    </lineage>
</organism>
<dbReference type="InterPro" id="IPR011042">
    <property type="entry name" value="6-blade_b-propeller_TolB-like"/>
</dbReference>
<evidence type="ECO:0000313" key="6">
    <source>
        <dbReference type="Proteomes" id="UP000619376"/>
    </source>
</evidence>
<dbReference type="EMBL" id="BNAJ01000002">
    <property type="protein sequence ID" value="GHF37459.1"/>
    <property type="molecule type" value="Genomic_DNA"/>
</dbReference>
<keyword evidence="6" id="KW-1185">Reference proteome</keyword>
<dbReference type="Pfam" id="PF22807">
    <property type="entry name" value="TrAA12"/>
    <property type="match status" value="1"/>
</dbReference>
<dbReference type="Proteomes" id="UP000539473">
    <property type="component" value="Unassembled WGS sequence"/>
</dbReference>
<reference evidence="6" key="2">
    <citation type="journal article" date="2019" name="Int. J. Syst. Evol. Microbiol.">
        <title>The Global Catalogue of Microorganisms (GCM) 10K type strain sequencing project: providing services to taxonomists for standard genome sequencing and annotation.</title>
        <authorList>
            <consortium name="The Broad Institute Genomics Platform"/>
            <consortium name="The Broad Institute Genome Sequencing Center for Infectious Disease"/>
            <person name="Wu L."/>
            <person name="Ma J."/>
        </authorList>
    </citation>
    <scope>NUCLEOTIDE SEQUENCE [LARGE SCALE GENOMIC DNA]</scope>
    <source>
        <strain evidence="6">CGMCC 1.18437</strain>
    </source>
</reference>
<feature type="domain" description="Pyrroloquinoline quinone-dependent pyranose dehydrogenase beta-propeller" evidence="2">
    <location>
        <begin position="36"/>
        <end position="369"/>
    </location>
</feature>
<dbReference type="RefSeq" id="WP_229831854.1">
    <property type="nucleotide sequence ID" value="NZ_BNAJ01000002.1"/>
</dbReference>
<dbReference type="PROSITE" id="PS51257">
    <property type="entry name" value="PROKAR_LIPOPROTEIN"/>
    <property type="match status" value="1"/>
</dbReference>
<dbReference type="InterPro" id="IPR011041">
    <property type="entry name" value="Quinoprot_gluc/sorb_DH_b-prop"/>
</dbReference>
<dbReference type="InterPro" id="IPR054539">
    <property type="entry name" value="Beta-prop_PDH"/>
</dbReference>
<dbReference type="PANTHER" id="PTHR33546">
    <property type="entry name" value="LARGE, MULTIFUNCTIONAL SECRETED PROTEIN-RELATED"/>
    <property type="match status" value="1"/>
</dbReference>
<reference evidence="3" key="4">
    <citation type="submission" date="2024-05" db="EMBL/GenBank/DDBJ databases">
        <authorList>
            <person name="Sun Q."/>
            <person name="Zhou Y."/>
        </authorList>
    </citation>
    <scope>NUCLEOTIDE SEQUENCE</scope>
    <source>
        <strain evidence="3">CGMCC 1.18437</strain>
    </source>
</reference>
<evidence type="ECO:0000313" key="4">
    <source>
        <dbReference type="EMBL" id="MBB5375732.1"/>
    </source>
</evidence>
<sequence length="374" mass="40068">MTRSRPLRLGMVCALTVTACAVVRGPDTAAPNLGLTVPAGFQVSVYASGFEKPRLMALAPNGDVFVSDEQAGRVWALLDRDGNGVLDSAQVYAEGLNIPHGLAFHGSFLYVATTDAVRRYPYQPGDVTARAAPENLVDLPPGGQHSTRTVVFGPDDRMYVAVGSTCNVCEESDPKRAAVWVYDADGHGGRPYATGLRNAVGLEWYGSTLYATANGRDLAGNDVPPEAFYILEDGRNYGWPYCYPLSAGTPQVWDKTFGKKDQAYCDAAHPAFATTTSHAAPLGLAFYTAAAFPEPYRGQMFVALHGSWNREPKSGYRVVTVDPVTGATADFLSGFQQGLTTTARPVDLQVMPDGALLLTDDGNGVVYRISYHAP</sequence>
<evidence type="ECO:0000256" key="1">
    <source>
        <dbReference type="SAM" id="SignalP"/>
    </source>
</evidence>
<accession>A0A7W8KCL8</accession>
<name>A0A7W8KCL8_9DEIO</name>
<evidence type="ECO:0000313" key="5">
    <source>
        <dbReference type="Proteomes" id="UP000539473"/>
    </source>
</evidence>
<evidence type="ECO:0000313" key="3">
    <source>
        <dbReference type="EMBL" id="GHF37459.1"/>
    </source>
</evidence>
<reference evidence="3" key="1">
    <citation type="journal article" date="2014" name="Int. J. Syst. Evol. Microbiol.">
        <title>Complete genome of a new Firmicutes species belonging to the dominant human colonic microbiota ('Ruminococcus bicirculans') reveals two chromosomes and a selective capacity to utilize plant glucans.</title>
        <authorList>
            <consortium name="NISC Comparative Sequencing Program"/>
            <person name="Wegmann U."/>
            <person name="Louis P."/>
            <person name="Goesmann A."/>
            <person name="Henrissat B."/>
            <person name="Duncan S.H."/>
            <person name="Flint H.J."/>
        </authorList>
    </citation>
    <scope>NUCLEOTIDE SEQUENCE</scope>
    <source>
        <strain evidence="3">CGMCC 1.18437</strain>
    </source>
</reference>
<dbReference type="AlphaFoldDB" id="A0A7W8KCL8"/>